<sequence length="161" mass="18695">MAGPILYSTNTWLAHDIATRYRSGKHYVWCSEYYDPTRSPSVSAAHAIAPSSSPKMIYDTLYNDCEHEDTHSALITGYKKTFKRLAKDWLSLGEINDDQFSEIILTVNSRSWKIWRPLLFIIQKDKVSNRIDHVRHKSRAAYGPEMRVLDLDVTEFDVIER</sequence>
<proteinExistence type="predicted"/>
<reference evidence="2 3" key="3">
    <citation type="submission" date="2017-03" db="EMBL/GenBank/DDBJ databases">
        <authorList>
            <person name="Regsiter A."/>
            <person name="William W."/>
        </authorList>
    </citation>
    <scope>NUCLEOTIDE SEQUENCE [LARGE SCALE GENOMIC DNA]</scope>
    <source>
        <strain evidence="2">PRJEB5721</strain>
    </source>
</reference>
<accession>A0A060UTD2</accession>
<reference evidence="1" key="1">
    <citation type="submission" date="2014-03" db="EMBL/GenBank/DDBJ databases">
        <authorList>
            <person name="Genoscope - CEA"/>
        </authorList>
    </citation>
    <scope>NUCLEOTIDE SEQUENCE [LARGE SCALE GENOMIC DNA]</scope>
    <source>
        <strain evidence="1">CF27</strain>
    </source>
</reference>
<keyword evidence="3" id="KW-1185">Reference proteome</keyword>
<gene>
    <name evidence="2" type="ORF">AFERRI_30015</name>
    <name evidence="1" type="ORF">AFERRI_310002</name>
</gene>
<evidence type="ECO:0000313" key="3">
    <source>
        <dbReference type="Proteomes" id="UP000193925"/>
    </source>
</evidence>
<evidence type="ECO:0000313" key="1">
    <source>
        <dbReference type="EMBL" id="CDQ09834.1"/>
    </source>
</evidence>
<organism evidence="1">
    <name type="scientific">Acidithiobacillus ferrivorans</name>
    <dbReference type="NCBI Taxonomy" id="160808"/>
    <lineage>
        <taxon>Bacteria</taxon>
        <taxon>Pseudomonadati</taxon>
        <taxon>Pseudomonadota</taxon>
        <taxon>Acidithiobacillia</taxon>
        <taxon>Acidithiobacillales</taxon>
        <taxon>Acidithiobacillaceae</taxon>
        <taxon>Acidithiobacillus</taxon>
    </lineage>
</organism>
<dbReference type="AlphaFoldDB" id="A0A060UTD2"/>
<dbReference type="Proteomes" id="UP000193925">
    <property type="component" value="Chromosome AFERRI"/>
</dbReference>
<evidence type="ECO:0000313" key="2">
    <source>
        <dbReference type="EMBL" id="SMH66285.1"/>
    </source>
</evidence>
<reference evidence="1" key="2">
    <citation type="submission" date="2014-07" db="EMBL/GenBank/DDBJ databases">
        <title>Initial genome analysis of the psychrotolerant acidophile Acidithiobacillus ferrivorans CF27: insights into iron and sulfur oxidation pathways and into biofilm formation.</title>
        <authorList>
            <person name="Talla E."/>
            <person name="Hedrich S."/>
            <person name="Mangenot S."/>
            <person name="Ji B."/>
            <person name="Johnson D.B."/>
            <person name="Barbe V."/>
            <person name="Bonnefoy V."/>
        </authorList>
    </citation>
    <scope>NUCLEOTIDE SEQUENCE [LARGE SCALE GENOMIC DNA]</scope>
    <source>
        <strain evidence="1">CF27</strain>
    </source>
</reference>
<dbReference type="EMBL" id="CCCS020000025">
    <property type="protein sequence ID" value="CDQ09834.1"/>
    <property type="molecule type" value="Genomic_DNA"/>
</dbReference>
<protein>
    <submittedName>
        <fullName evidence="1">Uncharacterized protein</fullName>
    </submittedName>
</protein>
<dbReference type="EMBL" id="LT841305">
    <property type="protein sequence ID" value="SMH66285.1"/>
    <property type="molecule type" value="Genomic_DNA"/>
</dbReference>
<name>A0A060UTD2_9PROT</name>